<gene>
    <name evidence="1" type="ORF">HPB47_023931</name>
</gene>
<feature type="non-terminal residue" evidence="1">
    <location>
        <position position="1"/>
    </location>
</feature>
<sequence>TIEWRLGRWRSAYARLRREPSSCGNVSECRLWLRKKKKKRGIVRRDLVLFGDASVTADVLKVLEKGPKFATEAVVKPQELFSMVRNVAFKAEEVERDRCILEGVEAWPGVSSAHNNRS</sequence>
<evidence type="ECO:0000313" key="1">
    <source>
        <dbReference type="EMBL" id="KAG0429124.1"/>
    </source>
</evidence>
<dbReference type="EMBL" id="JABSTQ010009443">
    <property type="protein sequence ID" value="KAG0429124.1"/>
    <property type="molecule type" value="Genomic_DNA"/>
</dbReference>
<keyword evidence="2" id="KW-1185">Reference proteome</keyword>
<name>A0AC60Q5N3_IXOPE</name>
<comment type="caution">
    <text evidence="1">The sequence shown here is derived from an EMBL/GenBank/DDBJ whole genome shotgun (WGS) entry which is preliminary data.</text>
</comment>
<evidence type="ECO:0000313" key="2">
    <source>
        <dbReference type="Proteomes" id="UP000805193"/>
    </source>
</evidence>
<proteinExistence type="predicted"/>
<accession>A0AC60Q5N3</accession>
<protein>
    <submittedName>
        <fullName evidence="1">Uncharacterized protein</fullName>
    </submittedName>
</protein>
<reference evidence="1 2" key="1">
    <citation type="journal article" date="2020" name="Cell">
        <title>Large-Scale Comparative Analyses of Tick Genomes Elucidate Their Genetic Diversity and Vector Capacities.</title>
        <authorList>
            <consortium name="Tick Genome and Microbiome Consortium (TIGMIC)"/>
            <person name="Jia N."/>
            <person name="Wang J."/>
            <person name="Shi W."/>
            <person name="Du L."/>
            <person name="Sun Y."/>
            <person name="Zhan W."/>
            <person name="Jiang J.F."/>
            <person name="Wang Q."/>
            <person name="Zhang B."/>
            <person name="Ji P."/>
            <person name="Bell-Sakyi L."/>
            <person name="Cui X.M."/>
            <person name="Yuan T.T."/>
            <person name="Jiang B.G."/>
            <person name="Yang W.F."/>
            <person name="Lam T.T."/>
            <person name="Chang Q.C."/>
            <person name="Ding S.J."/>
            <person name="Wang X.J."/>
            <person name="Zhu J.G."/>
            <person name="Ruan X.D."/>
            <person name="Zhao L."/>
            <person name="Wei J.T."/>
            <person name="Ye R.Z."/>
            <person name="Que T.C."/>
            <person name="Du C.H."/>
            <person name="Zhou Y.H."/>
            <person name="Cheng J.X."/>
            <person name="Dai P.F."/>
            <person name="Guo W.B."/>
            <person name="Han X.H."/>
            <person name="Huang E.J."/>
            <person name="Li L.F."/>
            <person name="Wei W."/>
            <person name="Gao Y.C."/>
            <person name="Liu J.Z."/>
            <person name="Shao H.Z."/>
            <person name="Wang X."/>
            <person name="Wang C.C."/>
            <person name="Yang T.C."/>
            <person name="Huo Q.B."/>
            <person name="Li W."/>
            <person name="Chen H.Y."/>
            <person name="Chen S.E."/>
            <person name="Zhou L.G."/>
            <person name="Ni X.B."/>
            <person name="Tian J.H."/>
            <person name="Sheng Y."/>
            <person name="Liu T."/>
            <person name="Pan Y.S."/>
            <person name="Xia L.Y."/>
            <person name="Li J."/>
            <person name="Zhao F."/>
            <person name="Cao W.C."/>
        </authorList>
    </citation>
    <scope>NUCLEOTIDE SEQUENCE [LARGE SCALE GENOMIC DNA]</scope>
    <source>
        <strain evidence="1">Iper-2018</strain>
    </source>
</reference>
<dbReference type="Proteomes" id="UP000805193">
    <property type="component" value="Unassembled WGS sequence"/>
</dbReference>
<feature type="non-terminal residue" evidence="1">
    <location>
        <position position="118"/>
    </location>
</feature>
<organism evidence="1 2">
    <name type="scientific">Ixodes persulcatus</name>
    <name type="common">Taiga tick</name>
    <dbReference type="NCBI Taxonomy" id="34615"/>
    <lineage>
        <taxon>Eukaryota</taxon>
        <taxon>Metazoa</taxon>
        <taxon>Ecdysozoa</taxon>
        <taxon>Arthropoda</taxon>
        <taxon>Chelicerata</taxon>
        <taxon>Arachnida</taxon>
        <taxon>Acari</taxon>
        <taxon>Parasitiformes</taxon>
        <taxon>Ixodida</taxon>
        <taxon>Ixodoidea</taxon>
        <taxon>Ixodidae</taxon>
        <taxon>Ixodinae</taxon>
        <taxon>Ixodes</taxon>
    </lineage>
</organism>